<keyword evidence="3" id="KW-1185">Reference proteome</keyword>
<protein>
    <submittedName>
        <fullName evidence="2">Uncharacterized protein</fullName>
    </submittedName>
</protein>
<dbReference type="EMBL" id="PVWK01000102">
    <property type="protein sequence ID" value="PSB26633.1"/>
    <property type="molecule type" value="Genomic_DNA"/>
</dbReference>
<organism evidence="2 3">
    <name type="scientific">Stenomitos frigidus ULC18</name>
    <dbReference type="NCBI Taxonomy" id="2107698"/>
    <lineage>
        <taxon>Bacteria</taxon>
        <taxon>Bacillati</taxon>
        <taxon>Cyanobacteriota</taxon>
        <taxon>Cyanophyceae</taxon>
        <taxon>Leptolyngbyales</taxon>
        <taxon>Leptolyngbyaceae</taxon>
        <taxon>Stenomitos</taxon>
    </lineage>
</organism>
<dbReference type="Proteomes" id="UP000239576">
    <property type="component" value="Unassembled WGS sequence"/>
</dbReference>
<evidence type="ECO:0000256" key="1">
    <source>
        <dbReference type="SAM" id="Phobius"/>
    </source>
</evidence>
<accession>A0A2T1E1J0</accession>
<evidence type="ECO:0000313" key="3">
    <source>
        <dbReference type="Proteomes" id="UP000239576"/>
    </source>
</evidence>
<keyword evidence="1" id="KW-1133">Transmembrane helix</keyword>
<keyword evidence="1" id="KW-0472">Membrane</keyword>
<feature type="transmembrane region" description="Helical" evidence="1">
    <location>
        <begin position="9"/>
        <end position="30"/>
    </location>
</feature>
<dbReference type="AlphaFoldDB" id="A0A2T1E1J0"/>
<feature type="transmembrane region" description="Helical" evidence="1">
    <location>
        <begin position="50"/>
        <end position="67"/>
    </location>
</feature>
<proteinExistence type="predicted"/>
<keyword evidence="1" id="KW-0812">Transmembrane</keyword>
<sequence length="89" mass="10250">MKDPYLPQIVGLLAAGVTSTALAVSGYLHQPETFRFLGTQLTYQAAYRKIPLSLIDTGLCISAWLLTQTRRDYRRQYQEWERQTLLQQS</sequence>
<name>A0A2T1E1J0_9CYAN</name>
<gene>
    <name evidence="2" type="ORF">C7B82_19200</name>
</gene>
<reference evidence="3" key="1">
    <citation type="submission" date="2018-02" db="EMBL/GenBank/DDBJ databases">
        <authorList>
            <person name="Moore K."/>
            <person name="Momper L."/>
        </authorList>
    </citation>
    <scope>NUCLEOTIDE SEQUENCE [LARGE SCALE GENOMIC DNA]</scope>
    <source>
        <strain evidence="3">ULC18</strain>
    </source>
</reference>
<dbReference type="RefSeq" id="WP_106257894.1">
    <property type="nucleotide sequence ID" value="NZ_CAWNSW010000040.1"/>
</dbReference>
<comment type="caution">
    <text evidence="2">The sequence shown here is derived from an EMBL/GenBank/DDBJ whole genome shotgun (WGS) entry which is preliminary data.</text>
</comment>
<evidence type="ECO:0000313" key="2">
    <source>
        <dbReference type="EMBL" id="PSB26633.1"/>
    </source>
</evidence>
<reference evidence="2 3" key="2">
    <citation type="submission" date="2018-03" db="EMBL/GenBank/DDBJ databases">
        <title>The ancient ancestry and fast evolution of plastids.</title>
        <authorList>
            <person name="Moore K.R."/>
            <person name="Magnabosco C."/>
            <person name="Momper L."/>
            <person name="Gold D.A."/>
            <person name="Bosak T."/>
            <person name="Fournier G.P."/>
        </authorList>
    </citation>
    <scope>NUCLEOTIDE SEQUENCE [LARGE SCALE GENOMIC DNA]</scope>
    <source>
        <strain evidence="2 3">ULC18</strain>
    </source>
</reference>